<name>A0A821PMH5_9NEOP</name>
<accession>A0A821PMH5</accession>
<feature type="region of interest" description="Disordered" evidence="1">
    <location>
        <begin position="206"/>
        <end position="244"/>
    </location>
</feature>
<evidence type="ECO:0000256" key="1">
    <source>
        <dbReference type="SAM" id="MobiDB-lite"/>
    </source>
</evidence>
<feature type="compositionally biased region" description="Basic and acidic residues" evidence="1">
    <location>
        <begin position="285"/>
        <end position="296"/>
    </location>
</feature>
<dbReference type="InterPro" id="IPR032150">
    <property type="entry name" value="DUF4820"/>
</dbReference>
<comment type="caution">
    <text evidence="2">The sequence shown here is derived from an EMBL/GenBank/DDBJ whole genome shotgun (WGS) entry which is preliminary data.</text>
</comment>
<protein>
    <submittedName>
        <fullName evidence="2">Uncharacterized protein</fullName>
    </submittedName>
</protein>
<dbReference type="EMBL" id="CAJOBZ010000006">
    <property type="protein sequence ID" value="CAF4809808.1"/>
    <property type="molecule type" value="Genomic_DNA"/>
</dbReference>
<dbReference type="Proteomes" id="UP000663880">
    <property type="component" value="Unassembled WGS sequence"/>
</dbReference>
<dbReference type="AlphaFoldDB" id="A0A821PMH5"/>
<feature type="compositionally biased region" description="Basic and acidic residues" evidence="1">
    <location>
        <begin position="213"/>
        <end position="236"/>
    </location>
</feature>
<evidence type="ECO:0000313" key="3">
    <source>
        <dbReference type="Proteomes" id="UP000663880"/>
    </source>
</evidence>
<organism evidence="2 3">
    <name type="scientific">Pieris macdunnoughi</name>
    <dbReference type="NCBI Taxonomy" id="345717"/>
    <lineage>
        <taxon>Eukaryota</taxon>
        <taxon>Metazoa</taxon>
        <taxon>Ecdysozoa</taxon>
        <taxon>Arthropoda</taxon>
        <taxon>Hexapoda</taxon>
        <taxon>Insecta</taxon>
        <taxon>Pterygota</taxon>
        <taxon>Neoptera</taxon>
        <taxon>Endopterygota</taxon>
        <taxon>Lepidoptera</taxon>
        <taxon>Glossata</taxon>
        <taxon>Ditrysia</taxon>
        <taxon>Papilionoidea</taxon>
        <taxon>Pieridae</taxon>
        <taxon>Pierinae</taxon>
        <taxon>Pieris</taxon>
    </lineage>
</organism>
<reference evidence="2" key="1">
    <citation type="submission" date="2021-02" db="EMBL/GenBank/DDBJ databases">
        <authorList>
            <person name="Steward A R."/>
        </authorList>
    </citation>
    <scope>NUCLEOTIDE SEQUENCE</scope>
</reference>
<proteinExistence type="predicted"/>
<feature type="region of interest" description="Disordered" evidence="1">
    <location>
        <begin position="260"/>
        <end position="335"/>
    </location>
</feature>
<evidence type="ECO:0000313" key="2">
    <source>
        <dbReference type="EMBL" id="CAF4809808.1"/>
    </source>
</evidence>
<dbReference type="OrthoDB" id="7398970at2759"/>
<sequence>MELVSFGKELLHEAAEVAASYRVGQSALRFVDKALWTVEKSARWAVPPPLEQDERQPELIRPLPWVFFLMLLVALRVIRESISLINLFLGKPPLRSADVVIYIQGKRRYLRTLKYQGSRMMRARSEPKSWRSGIYSLFEFTMCFRNSHCPNNNSQSSGDELVMVSRNEPSMERLLEKMVQVEADTDDASETEDYCSIVSAANTRSDAEMTEATLDKSFEDSREEIVTSTPEKRDSAPVHGDVSGIENARLESVLDFVRHERNGPNPAHKIGEAPRAPLDLPTADPRTRRPPERGEFPDPDFAPSLGRRLPNSSDFPQDRRRRTDILKVPPNEPYH</sequence>
<gene>
    <name evidence="2" type="ORF">PMACD_LOCUS3970</name>
</gene>
<dbReference type="Pfam" id="PF16091">
    <property type="entry name" value="DUF4820"/>
    <property type="match status" value="1"/>
</dbReference>
<feature type="compositionally biased region" description="Basic and acidic residues" evidence="1">
    <location>
        <begin position="316"/>
        <end position="325"/>
    </location>
</feature>
<keyword evidence="3" id="KW-1185">Reference proteome</keyword>